<evidence type="ECO:0000256" key="1">
    <source>
        <dbReference type="ARBA" id="ARBA00004571"/>
    </source>
</evidence>
<accession>A0A562SX23</accession>
<comment type="caution">
    <text evidence="15">The sequence shown here is derived from an EMBL/GenBank/DDBJ whole genome shotgun (WGS) entry which is preliminary data.</text>
</comment>
<keyword evidence="8" id="KW-0675">Receptor</keyword>
<proteinExistence type="inferred from homology"/>
<evidence type="ECO:0000256" key="5">
    <source>
        <dbReference type="ARBA" id="ARBA00022729"/>
    </source>
</evidence>
<keyword evidence="6 11" id="KW-0798">TonB box</keyword>
<reference evidence="15 16" key="1">
    <citation type="journal article" date="2015" name="Stand. Genomic Sci.">
        <title>Genomic Encyclopedia of Bacterial and Archaeal Type Strains, Phase III: the genomes of soil and plant-associated and newly described type strains.</title>
        <authorList>
            <person name="Whitman W.B."/>
            <person name="Woyke T."/>
            <person name="Klenk H.P."/>
            <person name="Zhou Y."/>
            <person name="Lilburn T.G."/>
            <person name="Beck B.J."/>
            <person name="De Vos P."/>
            <person name="Vandamme P."/>
            <person name="Eisen J.A."/>
            <person name="Garrity G."/>
            <person name="Hugenholtz P."/>
            <person name="Kyrpides N.C."/>
        </authorList>
    </citation>
    <scope>NUCLEOTIDE SEQUENCE [LARGE SCALE GENOMIC DNA]</scope>
    <source>
        <strain evidence="15 16">CGMCC 1.7271</strain>
    </source>
</reference>
<dbReference type="InterPro" id="IPR023997">
    <property type="entry name" value="TonB-dep_OMP_SusC/RagA_CS"/>
</dbReference>
<dbReference type="AlphaFoldDB" id="A0A562SX23"/>
<evidence type="ECO:0000259" key="14">
    <source>
        <dbReference type="Pfam" id="PF07715"/>
    </source>
</evidence>
<evidence type="ECO:0000256" key="4">
    <source>
        <dbReference type="ARBA" id="ARBA00022692"/>
    </source>
</evidence>
<dbReference type="PROSITE" id="PS52016">
    <property type="entry name" value="TONB_DEPENDENT_REC_3"/>
    <property type="match status" value="1"/>
</dbReference>
<dbReference type="Proteomes" id="UP000316167">
    <property type="component" value="Unassembled WGS sequence"/>
</dbReference>
<dbReference type="NCBIfam" id="TIGR04056">
    <property type="entry name" value="OMP_RagA_SusC"/>
    <property type="match status" value="1"/>
</dbReference>
<feature type="domain" description="TonB-dependent receptor plug" evidence="14">
    <location>
        <begin position="114"/>
        <end position="235"/>
    </location>
</feature>
<organism evidence="15 16">
    <name type="scientific">Lacibacter cauensis</name>
    <dbReference type="NCBI Taxonomy" id="510947"/>
    <lineage>
        <taxon>Bacteria</taxon>
        <taxon>Pseudomonadati</taxon>
        <taxon>Bacteroidota</taxon>
        <taxon>Chitinophagia</taxon>
        <taxon>Chitinophagales</taxon>
        <taxon>Chitinophagaceae</taxon>
        <taxon>Lacibacter</taxon>
    </lineage>
</organism>
<gene>
    <name evidence="15" type="ORF">IQ13_0961</name>
</gene>
<dbReference type="InterPro" id="IPR012910">
    <property type="entry name" value="Plug_dom"/>
</dbReference>
<dbReference type="GO" id="GO:0009279">
    <property type="term" value="C:cell outer membrane"/>
    <property type="evidence" value="ECO:0007669"/>
    <property type="project" value="UniProtKB-SubCell"/>
</dbReference>
<evidence type="ECO:0000256" key="11">
    <source>
        <dbReference type="RuleBase" id="RU003357"/>
    </source>
</evidence>
<evidence type="ECO:0000313" key="15">
    <source>
        <dbReference type="EMBL" id="TWI85792.1"/>
    </source>
</evidence>
<dbReference type="InterPro" id="IPR000531">
    <property type="entry name" value="Beta-barrel_TonB"/>
</dbReference>
<evidence type="ECO:0000256" key="10">
    <source>
        <dbReference type="PROSITE-ProRule" id="PRU01360"/>
    </source>
</evidence>
<protein>
    <submittedName>
        <fullName evidence="15">TonB-linked SusC/RagA family outer membrane protein</fullName>
    </submittedName>
</protein>
<keyword evidence="2 10" id="KW-0813">Transport</keyword>
<feature type="signal peptide" evidence="12">
    <location>
        <begin position="1"/>
        <end position="20"/>
    </location>
</feature>
<dbReference type="InterPro" id="IPR023996">
    <property type="entry name" value="TonB-dep_OMP_SusC/RagA"/>
</dbReference>
<dbReference type="InterPro" id="IPR036942">
    <property type="entry name" value="Beta-barrel_TonB_sf"/>
</dbReference>
<keyword evidence="5 12" id="KW-0732">Signal</keyword>
<sequence length="1008" mass="109596">MRRKLLVFTLLCICSLTAFAQEKTIQGKVTDENATPLSGVSVTVKGSAKGTVTDREGVFTLSVPDNARTVLFSFVNYVTQEVALGNKTFIQVQLLTEEKALSEVVVVGYGTQRKKELTGSVAQVKGTDLANRPLQGPDQALRGQVAGVTVTQSSGTPGSSMNVNIRGTGSINASSQPLYVVDGVPINTGSYSQIGVGGQTLNSLADINPNEIESYEILKDAAATAIYGSRAANGVVLITTKRGANKKTKINLSTYYGISNVAKKIPVLTGPQYVELVQESIVNRYGAGILPSAIGLVGLDNAPSTFPTTNWQDEIFTQGSVQNHDISAQGGNDKTRFFVSGSYFDQNGIVLKSDFKRYNFRLNLDNKVTDKFKVSTGIGLSRSVSNRLSNDNNIYGVVSTSVLLGSHIPAYNANGTYGRDPNSSTENPLANAYEVTNLVANNRILANISGEYEILKNLSFKSLFGVDFIGLREQNFIPSTHLQAVGVRGDGIEGYTQDFNWINENILTYKKSFGAHAVAFTGVASFQESVFESVFARAQNFPGNQIRRLSAGSVRVNASSTGSSWGLAGYIGRVNYAFKDKYLVSGSLRRDGVSRFGENKRWGTFPAVSGAWRISEEAFMSKVKFISDLKIRGSYGRSGNSSVADFASLSLVGAGVNYLQTAGLSPVQLGNPNLGWEESEQTDIGLEMQLFQRINVTAEYYIKNTNDLLLARLLPGSSGFLTVTENIGKLQNKGFELGISGDIIRREDWNWNVNFNITFPQNKVIKLAGSPIAQGFASWVEEGKDLGSFRGYVVKGIFQTQAEINAAPVHSSATRPGDIQFEDLDKDGRITANDQRIIGSAVPDYFGGMTNSISYKGISLNVFLQYTQGNEVYNNTRAFAEGMNSIFGQAASTLERWTPAKTTTTMPRAVFGDPNNNRRNSTRWLEDGSFVRLKNVLLSYSLSTSLVKKIHVSSLRFFVQGENLYTWTKYKGLDPEVSTFSVTNTSPGTDFLTFPQARTITFGLNIGL</sequence>
<evidence type="ECO:0000256" key="3">
    <source>
        <dbReference type="ARBA" id="ARBA00022452"/>
    </source>
</evidence>
<dbReference type="GO" id="GO:0015344">
    <property type="term" value="F:siderophore uptake transmembrane transporter activity"/>
    <property type="evidence" value="ECO:0007669"/>
    <property type="project" value="TreeGrafter"/>
</dbReference>
<dbReference type="FunFam" id="2.170.130.10:FF:000008">
    <property type="entry name" value="SusC/RagA family TonB-linked outer membrane protein"/>
    <property type="match status" value="1"/>
</dbReference>
<feature type="chain" id="PRO_5022003581" evidence="12">
    <location>
        <begin position="21"/>
        <end position="1008"/>
    </location>
</feature>
<evidence type="ECO:0000256" key="2">
    <source>
        <dbReference type="ARBA" id="ARBA00022448"/>
    </source>
</evidence>
<dbReference type="Gene3D" id="2.40.170.20">
    <property type="entry name" value="TonB-dependent receptor, beta-barrel domain"/>
    <property type="match status" value="1"/>
</dbReference>
<evidence type="ECO:0000256" key="9">
    <source>
        <dbReference type="ARBA" id="ARBA00023237"/>
    </source>
</evidence>
<evidence type="ECO:0000256" key="7">
    <source>
        <dbReference type="ARBA" id="ARBA00023136"/>
    </source>
</evidence>
<dbReference type="Gene3D" id="2.170.130.10">
    <property type="entry name" value="TonB-dependent receptor, plug domain"/>
    <property type="match status" value="1"/>
</dbReference>
<dbReference type="PANTHER" id="PTHR30069">
    <property type="entry name" value="TONB-DEPENDENT OUTER MEMBRANE RECEPTOR"/>
    <property type="match status" value="1"/>
</dbReference>
<dbReference type="InterPro" id="IPR008969">
    <property type="entry name" value="CarboxyPept-like_regulatory"/>
</dbReference>
<dbReference type="InterPro" id="IPR039426">
    <property type="entry name" value="TonB-dep_rcpt-like"/>
</dbReference>
<dbReference type="SUPFAM" id="SSF49464">
    <property type="entry name" value="Carboxypeptidase regulatory domain-like"/>
    <property type="match status" value="1"/>
</dbReference>
<evidence type="ECO:0000256" key="8">
    <source>
        <dbReference type="ARBA" id="ARBA00023170"/>
    </source>
</evidence>
<dbReference type="RefSeq" id="WP_158637311.1">
    <property type="nucleotide sequence ID" value="NZ_VLLE01000002.1"/>
</dbReference>
<keyword evidence="16" id="KW-1185">Reference proteome</keyword>
<dbReference type="GO" id="GO:0044718">
    <property type="term" value="P:siderophore transmembrane transport"/>
    <property type="evidence" value="ECO:0007669"/>
    <property type="project" value="TreeGrafter"/>
</dbReference>
<keyword evidence="3 10" id="KW-1134">Transmembrane beta strand</keyword>
<dbReference type="Pfam" id="PF13715">
    <property type="entry name" value="CarbopepD_reg_2"/>
    <property type="match status" value="1"/>
</dbReference>
<evidence type="ECO:0000259" key="13">
    <source>
        <dbReference type="Pfam" id="PF00593"/>
    </source>
</evidence>
<dbReference type="PANTHER" id="PTHR30069:SF29">
    <property type="entry name" value="HEMOGLOBIN AND HEMOGLOBIN-HAPTOGLOBIN-BINDING PROTEIN 1-RELATED"/>
    <property type="match status" value="1"/>
</dbReference>
<dbReference type="InterPro" id="IPR037066">
    <property type="entry name" value="Plug_dom_sf"/>
</dbReference>
<feature type="domain" description="TonB-dependent receptor-like beta-barrel" evidence="13">
    <location>
        <begin position="408"/>
        <end position="767"/>
    </location>
</feature>
<dbReference type="Pfam" id="PF07715">
    <property type="entry name" value="Plug"/>
    <property type="match status" value="1"/>
</dbReference>
<evidence type="ECO:0000313" key="16">
    <source>
        <dbReference type="Proteomes" id="UP000316167"/>
    </source>
</evidence>
<dbReference type="Pfam" id="PF00593">
    <property type="entry name" value="TonB_dep_Rec_b-barrel"/>
    <property type="match status" value="1"/>
</dbReference>
<dbReference type="NCBIfam" id="TIGR04057">
    <property type="entry name" value="SusC_RagA_signa"/>
    <property type="match status" value="1"/>
</dbReference>
<dbReference type="OrthoDB" id="9768177at2"/>
<keyword evidence="4 10" id="KW-0812">Transmembrane</keyword>
<comment type="subcellular location">
    <subcellularLocation>
        <location evidence="1 10">Cell outer membrane</location>
        <topology evidence="1 10">Multi-pass membrane protein</topology>
    </subcellularLocation>
</comment>
<evidence type="ECO:0000256" key="12">
    <source>
        <dbReference type="SAM" id="SignalP"/>
    </source>
</evidence>
<dbReference type="SUPFAM" id="SSF56935">
    <property type="entry name" value="Porins"/>
    <property type="match status" value="1"/>
</dbReference>
<evidence type="ECO:0000256" key="6">
    <source>
        <dbReference type="ARBA" id="ARBA00023077"/>
    </source>
</evidence>
<keyword evidence="7 10" id="KW-0472">Membrane</keyword>
<keyword evidence="9 10" id="KW-0998">Cell outer membrane</keyword>
<comment type="similarity">
    <text evidence="10 11">Belongs to the TonB-dependent receptor family.</text>
</comment>
<name>A0A562SX23_9BACT</name>
<dbReference type="EMBL" id="VLLE01000002">
    <property type="protein sequence ID" value="TWI85792.1"/>
    <property type="molecule type" value="Genomic_DNA"/>
</dbReference>
<dbReference type="Gene3D" id="2.60.40.1120">
    <property type="entry name" value="Carboxypeptidase-like, regulatory domain"/>
    <property type="match status" value="1"/>
</dbReference>